<sequence length="56" mass="6791">MFEGAEGFFFEKKNQKTSVSLAFRRDGRRRQPEKSLLLLFFRKEDLPEKAPFSWHR</sequence>
<name>D5RL34_9PROT</name>
<dbReference type="HOGENOM" id="CLU_3011469_0_0_5"/>
<evidence type="ECO:0000313" key="2">
    <source>
        <dbReference type="Proteomes" id="UP000005324"/>
    </source>
</evidence>
<comment type="caution">
    <text evidence="1">The sequence shown here is derived from an EMBL/GenBank/DDBJ whole genome shotgun (WGS) entry which is preliminary data.</text>
</comment>
<evidence type="ECO:0000313" key="1">
    <source>
        <dbReference type="EMBL" id="EFH11972.1"/>
    </source>
</evidence>
<dbReference type="EMBL" id="ADVL01000293">
    <property type="protein sequence ID" value="EFH11972.1"/>
    <property type="molecule type" value="Genomic_DNA"/>
</dbReference>
<dbReference type="Proteomes" id="UP000005324">
    <property type="component" value="Unassembled WGS sequence"/>
</dbReference>
<accession>D5RL34</accession>
<proteinExistence type="predicted"/>
<dbReference type="AlphaFoldDB" id="D5RL34"/>
<keyword evidence="2" id="KW-1185">Reference proteome</keyword>
<organism evidence="1 2">
    <name type="scientific">Pseudoroseomonas cervicalis ATCC 49957</name>
    <dbReference type="NCBI Taxonomy" id="525371"/>
    <lineage>
        <taxon>Bacteria</taxon>
        <taxon>Pseudomonadati</taxon>
        <taxon>Pseudomonadota</taxon>
        <taxon>Alphaproteobacteria</taxon>
        <taxon>Acetobacterales</taxon>
        <taxon>Roseomonadaceae</taxon>
        <taxon>Roseomonas</taxon>
    </lineage>
</organism>
<reference evidence="1 2" key="1">
    <citation type="submission" date="2010-04" db="EMBL/GenBank/DDBJ databases">
        <authorList>
            <person name="Qin X."/>
            <person name="Bachman B."/>
            <person name="Battles P."/>
            <person name="Bell A."/>
            <person name="Bess C."/>
            <person name="Bickham C."/>
            <person name="Chaboub L."/>
            <person name="Chen D."/>
            <person name="Coyle M."/>
            <person name="Deiros D.R."/>
            <person name="Dinh H."/>
            <person name="Forbes L."/>
            <person name="Fowler G."/>
            <person name="Francisco L."/>
            <person name="Fu Q."/>
            <person name="Gubbala S."/>
            <person name="Hale W."/>
            <person name="Han Y."/>
            <person name="Hemphill L."/>
            <person name="Highlander S.K."/>
            <person name="Hirani K."/>
            <person name="Hogues M."/>
            <person name="Jackson L."/>
            <person name="Jakkamsetti A."/>
            <person name="Javaid M."/>
            <person name="Jiang H."/>
            <person name="Korchina V."/>
            <person name="Kovar C."/>
            <person name="Lara F."/>
            <person name="Lee S."/>
            <person name="Mata R."/>
            <person name="Mathew T."/>
            <person name="Moen C."/>
            <person name="Morales K."/>
            <person name="Munidasa M."/>
            <person name="Nazareth L."/>
            <person name="Ngo R."/>
            <person name="Nguyen L."/>
            <person name="Okwuonu G."/>
            <person name="Ongeri F."/>
            <person name="Patil S."/>
            <person name="Petrosino J."/>
            <person name="Pham C."/>
            <person name="Pham P."/>
            <person name="Pu L.-L."/>
            <person name="Puazo M."/>
            <person name="Raj R."/>
            <person name="Reid J."/>
            <person name="Rouhana J."/>
            <person name="Saada N."/>
            <person name="Shang Y."/>
            <person name="Simmons D."/>
            <person name="Thornton R."/>
            <person name="Warren J."/>
            <person name="Weissenberger G."/>
            <person name="Zhang J."/>
            <person name="Zhang L."/>
            <person name="Zhou C."/>
            <person name="Zhu D."/>
            <person name="Muzny D."/>
            <person name="Worley K."/>
            <person name="Gibbs R."/>
        </authorList>
    </citation>
    <scope>NUCLEOTIDE SEQUENCE [LARGE SCALE GENOMIC DNA]</scope>
    <source>
        <strain evidence="1 2">ATCC 49957</strain>
    </source>
</reference>
<protein>
    <submittedName>
        <fullName evidence="1">Uncharacterized protein</fullName>
    </submittedName>
</protein>
<gene>
    <name evidence="1" type="ORF">HMPREF0731_1795</name>
</gene>